<gene>
    <name evidence="3" type="ORF">ALC57_05060</name>
</gene>
<dbReference type="EMBL" id="KQ979122">
    <property type="protein sequence ID" value="KYN22534.1"/>
    <property type="molecule type" value="Genomic_DNA"/>
</dbReference>
<keyword evidence="2" id="KW-1133">Transmembrane helix</keyword>
<name>A0A151JBP4_9HYME</name>
<keyword evidence="4" id="KW-1185">Reference proteome</keyword>
<evidence type="ECO:0000313" key="4">
    <source>
        <dbReference type="Proteomes" id="UP000078492"/>
    </source>
</evidence>
<reference evidence="3 4" key="1">
    <citation type="submission" date="2015-09" db="EMBL/GenBank/DDBJ databases">
        <title>Trachymyrmex cornetzi WGS genome.</title>
        <authorList>
            <person name="Nygaard S."/>
            <person name="Hu H."/>
            <person name="Boomsma J."/>
            <person name="Zhang G."/>
        </authorList>
    </citation>
    <scope>NUCLEOTIDE SEQUENCE [LARGE SCALE GENOMIC DNA]</scope>
    <source>
        <strain evidence="3">Tcor2-1</strain>
        <tissue evidence="3">Whole body</tissue>
    </source>
</reference>
<keyword evidence="2" id="KW-0812">Transmembrane</keyword>
<protein>
    <submittedName>
        <fullName evidence="3">Uncharacterized protein</fullName>
    </submittedName>
</protein>
<dbReference type="AlphaFoldDB" id="A0A151JBP4"/>
<dbReference type="Proteomes" id="UP000078492">
    <property type="component" value="Unassembled WGS sequence"/>
</dbReference>
<evidence type="ECO:0000256" key="1">
    <source>
        <dbReference type="SAM" id="MobiDB-lite"/>
    </source>
</evidence>
<accession>A0A151JBP4</accession>
<feature type="transmembrane region" description="Helical" evidence="2">
    <location>
        <begin position="32"/>
        <end position="60"/>
    </location>
</feature>
<proteinExistence type="predicted"/>
<evidence type="ECO:0000313" key="3">
    <source>
        <dbReference type="EMBL" id="KYN22534.1"/>
    </source>
</evidence>
<feature type="transmembrane region" description="Helical" evidence="2">
    <location>
        <begin position="110"/>
        <end position="129"/>
    </location>
</feature>
<evidence type="ECO:0000256" key="2">
    <source>
        <dbReference type="SAM" id="Phobius"/>
    </source>
</evidence>
<organism evidence="3 4">
    <name type="scientific">Trachymyrmex cornetzi</name>
    <dbReference type="NCBI Taxonomy" id="471704"/>
    <lineage>
        <taxon>Eukaryota</taxon>
        <taxon>Metazoa</taxon>
        <taxon>Ecdysozoa</taxon>
        <taxon>Arthropoda</taxon>
        <taxon>Hexapoda</taxon>
        <taxon>Insecta</taxon>
        <taxon>Pterygota</taxon>
        <taxon>Neoptera</taxon>
        <taxon>Endopterygota</taxon>
        <taxon>Hymenoptera</taxon>
        <taxon>Apocrita</taxon>
        <taxon>Aculeata</taxon>
        <taxon>Formicoidea</taxon>
        <taxon>Formicidae</taxon>
        <taxon>Myrmicinae</taxon>
        <taxon>Trachymyrmex</taxon>
    </lineage>
</organism>
<keyword evidence="2" id="KW-0472">Membrane</keyword>
<sequence>MPILSSILVIVNGITVSTVVVAAVTSVPTPTVIIVSISIVATAISPLTVATTVTAAIATLSPSTLTKSSTSATSGATTATATGSTTHTDHSIGLGYFTNILLKLRNNIRLFMNIHLLTSLPFIVCFEVFNNSFTTCSDSKVMKQNPFL</sequence>
<feature type="region of interest" description="Disordered" evidence="1">
    <location>
        <begin position="65"/>
        <end position="85"/>
    </location>
</feature>